<sequence length="345" mass="37027">MDGTIYDSKSLARLAFESAEDQHSSPAPAGRMPREASKIAVICNPRSHGVKTRGLEVPPGVEVVSPRTRGALAQALADFSKRGVELLIVAGGDGTVRDVLTCGARLWRGNVPAVAVLPKGKTNALAVDLGIDREWSVADAIAAWRDNRFCARETIEITRPDEGGEPVRGFLFGAGIFVSATDLAQTTHKWGAFHNLAVGLSMLGSIANVAFGFGGSGWRDGKRIAISAPEAAPGTAGIKVEGERNRVIMLVSTMHRLPLGVKPFGKERGGMKLLVADAPPRRFVRNFWRAIRGGSSEKLARDNVWRLDTPKLDINVEDGFVLDGETFPGGEYELRQGEPIAFVIP</sequence>
<reference evidence="2" key="1">
    <citation type="journal article" date="2014" name="Int. J. Syst. Evol. Microbiol.">
        <title>Complete genome sequence of Corynebacterium casei LMG S-19264T (=DSM 44701T), isolated from a smear-ripened cheese.</title>
        <authorList>
            <consortium name="US DOE Joint Genome Institute (JGI-PGF)"/>
            <person name="Walter F."/>
            <person name="Albersmeier A."/>
            <person name="Kalinowski J."/>
            <person name="Ruckert C."/>
        </authorList>
    </citation>
    <scope>NUCLEOTIDE SEQUENCE</scope>
    <source>
        <strain evidence="2">CGMCC 1.15360</strain>
    </source>
</reference>
<proteinExistence type="predicted"/>
<accession>A0A917DP87</accession>
<dbReference type="GO" id="GO:0016301">
    <property type="term" value="F:kinase activity"/>
    <property type="evidence" value="ECO:0007669"/>
    <property type="project" value="UniProtKB-KW"/>
</dbReference>
<keyword evidence="3" id="KW-1185">Reference proteome</keyword>
<dbReference type="AlphaFoldDB" id="A0A917DP87"/>
<evidence type="ECO:0000313" key="3">
    <source>
        <dbReference type="Proteomes" id="UP000612349"/>
    </source>
</evidence>
<dbReference type="Proteomes" id="UP000612349">
    <property type="component" value="Unassembled WGS sequence"/>
</dbReference>
<dbReference type="EMBL" id="BMIP01000001">
    <property type="protein sequence ID" value="GGD56870.1"/>
    <property type="molecule type" value="Genomic_DNA"/>
</dbReference>
<dbReference type="RefSeq" id="WP_172808133.1">
    <property type="nucleotide sequence ID" value="NZ_BMIP01000001.1"/>
</dbReference>
<dbReference type="InterPro" id="IPR017438">
    <property type="entry name" value="ATP-NAD_kinase_N"/>
</dbReference>
<keyword evidence="2" id="KW-0808">Transferase</keyword>
<dbReference type="Gene3D" id="3.40.50.10330">
    <property type="entry name" value="Probable inorganic polyphosphate/atp-NAD kinase, domain 1"/>
    <property type="match status" value="1"/>
</dbReference>
<dbReference type="InterPro" id="IPR016064">
    <property type="entry name" value="NAD/diacylglycerol_kinase_sf"/>
</dbReference>
<name>A0A917DP87_9SPHN</name>
<feature type="domain" description="DAGKc" evidence="1">
    <location>
        <begin position="38"/>
        <end position="160"/>
    </location>
</feature>
<evidence type="ECO:0000259" key="1">
    <source>
        <dbReference type="SMART" id="SM00046"/>
    </source>
</evidence>
<dbReference type="SMART" id="SM00046">
    <property type="entry name" value="DAGKc"/>
    <property type="match status" value="1"/>
</dbReference>
<organism evidence="2 3">
    <name type="scientific">Croceicoccus mobilis</name>
    <dbReference type="NCBI Taxonomy" id="1703339"/>
    <lineage>
        <taxon>Bacteria</taxon>
        <taxon>Pseudomonadati</taxon>
        <taxon>Pseudomonadota</taxon>
        <taxon>Alphaproteobacteria</taxon>
        <taxon>Sphingomonadales</taxon>
        <taxon>Erythrobacteraceae</taxon>
        <taxon>Croceicoccus</taxon>
    </lineage>
</organism>
<comment type="caution">
    <text evidence="2">The sequence shown here is derived from an EMBL/GenBank/DDBJ whole genome shotgun (WGS) entry which is preliminary data.</text>
</comment>
<reference evidence="2" key="2">
    <citation type="submission" date="2020-09" db="EMBL/GenBank/DDBJ databases">
        <authorList>
            <person name="Sun Q."/>
            <person name="Zhou Y."/>
        </authorList>
    </citation>
    <scope>NUCLEOTIDE SEQUENCE</scope>
    <source>
        <strain evidence="2">CGMCC 1.15360</strain>
    </source>
</reference>
<keyword evidence="2" id="KW-0418">Kinase</keyword>
<gene>
    <name evidence="2" type="ORF">GCM10010990_02580</name>
</gene>
<evidence type="ECO:0000313" key="2">
    <source>
        <dbReference type="EMBL" id="GGD56870.1"/>
    </source>
</evidence>
<dbReference type="Pfam" id="PF00781">
    <property type="entry name" value="DAGK_cat"/>
    <property type="match status" value="1"/>
</dbReference>
<dbReference type="SUPFAM" id="SSF111331">
    <property type="entry name" value="NAD kinase/diacylglycerol kinase-like"/>
    <property type="match status" value="1"/>
</dbReference>
<protein>
    <submittedName>
        <fullName evidence="2">Diacylglycerol kinase</fullName>
    </submittedName>
</protein>
<dbReference type="InterPro" id="IPR001206">
    <property type="entry name" value="Diacylglycerol_kinase_cat_dom"/>
</dbReference>